<dbReference type="InterPro" id="IPR056680">
    <property type="entry name" value="DUF7778"/>
</dbReference>
<accession>A0AAE9EXR1</accession>
<proteinExistence type="predicted"/>
<name>A0AAE9EXR1_CAEBR</name>
<feature type="domain" description="DUF7778" evidence="1">
    <location>
        <begin position="16"/>
        <end position="137"/>
    </location>
</feature>
<evidence type="ECO:0000259" key="1">
    <source>
        <dbReference type="Pfam" id="PF24998"/>
    </source>
</evidence>
<organism evidence="2 3">
    <name type="scientific">Caenorhabditis briggsae</name>
    <dbReference type="NCBI Taxonomy" id="6238"/>
    <lineage>
        <taxon>Eukaryota</taxon>
        <taxon>Metazoa</taxon>
        <taxon>Ecdysozoa</taxon>
        <taxon>Nematoda</taxon>
        <taxon>Chromadorea</taxon>
        <taxon>Rhabditida</taxon>
        <taxon>Rhabditina</taxon>
        <taxon>Rhabditomorpha</taxon>
        <taxon>Rhabditoidea</taxon>
        <taxon>Rhabditidae</taxon>
        <taxon>Peloderinae</taxon>
        <taxon>Caenorhabditis</taxon>
    </lineage>
</organism>
<dbReference type="AlphaFoldDB" id="A0AAE9EXR1"/>
<dbReference type="Pfam" id="PF24998">
    <property type="entry name" value="DUF7778"/>
    <property type="match status" value="1"/>
</dbReference>
<dbReference type="EMBL" id="CP092623">
    <property type="protein sequence ID" value="UMM30129.1"/>
    <property type="molecule type" value="Genomic_DNA"/>
</dbReference>
<keyword evidence="3" id="KW-1185">Reference proteome</keyword>
<dbReference type="Proteomes" id="UP000829354">
    <property type="component" value="Chromosome IV"/>
</dbReference>
<sequence>MQVLIQRKPINQKLNKMIPLPNVIEWRVNPDDVLHRGRVMCMFRTKHAFFPDDISSLKMRMTTVTKSGDMIVYDSKDKGLIVNLRDATHVLTDCDKYKATKMKYSRSHIKIKMPRGNIHLFVRDESIYKWTSAILEALVTTRPKPYVIIRKGGLNITQPKQEVITAIEHLDAPMSPSPSSSGLITVIERPTTSEDTAIPSIRHGAVPVNTLRCKIEKEILMNPKVETLKQPITSEKKSSEKKTPMEEKNFTSYFVFHEGGICAHAASIQVKTEPLDEENQVILNVERKDEESNGSVKKDWWMRSLKC</sequence>
<reference evidence="2 3" key="1">
    <citation type="submission" date="2022-04" db="EMBL/GenBank/DDBJ databases">
        <title>Chromosome-level reference genomes for two strains of Caenorhabditis briggsae: an improved platform for comparative genomics.</title>
        <authorList>
            <person name="Stevens L."/>
            <person name="Andersen E."/>
        </authorList>
    </citation>
    <scope>NUCLEOTIDE SEQUENCE [LARGE SCALE GENOMIC DNA]</scope>
    <source>
        <strain evidence="2">VX34</strain>
        <tissue evidence="2">Whole-organism</tissue>
    </source>
</reference>
<evidence type="ECO:0000313" key="2">
    <source>
        <dbReference type="EMBL" id="UMM30129.1"/>
    </source>
</evidence>
<protein>
    <recommendedName>
        <fullName evidence="1">DUF7778 domain-containing protein</fullName>
    </recommendedName>
</protein>
<dbReference type="PANTHER" id="PTHR36947">
    <property type="entry name" value="PROTEIN CBG04364"/>
    <property type="match status" value="1"/>
</dbReference>
<dbReference type="PANTHER" id="PTHR36947:SF1">
    <property type="entry name" value="PH DOMAIN-CONTAINING PROTEIN"/>
    <property type="match status" value="1"/>
</dbReference>
<gene>
    <name evidence="2" type="ORF">L5515_012140</name>
</gene>
<evidence type="ECO:0000313" key="3">
    <source>
        <dbReference type="Proteomes" id="UP000829354"/>
    </source>
</evidence>